<dbReference type="GO" id="GO:0051999">
    <property type="term" value="P:mannosyl-inositol phosphorylceramide biosynthetic process"/>
    <property type="evidence" value="ECO:0007669"/>
    <property type="project" value="TreeGrafter"/>
</dbReference>
<proteinExistence type="predicted"/>
<dbReference type="AlphaFoldDB" id="A0A086JN79"/>
<protein>
    <submittedName>
        <fullName evidence="3">Glycosyltransferase sugar-binding region containing DXD motif protein</fullName>
    </submittedName>
</protein>
<gene>
    <name evidence="3" type="ORF">TGP89_205060</name>
</gene>
<dbReference type="InterPro" id="IPR029044">
    <property type="entry name" value="Nucleotide-diphossugar_trans"/>
</dbReference>
<keyword evidence="1 3" id="KW-0808">Transferase</keyword>
<dbReference type="GO" id="GO:0016020">
    <property type="term" value="C:membrane"/>
    <property type="evidence" value="ECO:0007669"/>
    <property type="project" value="GOC"/>
</dbReference>
<dbReference type="SUPFAM" id="SSF53448">
    <property type="entry name" value="Nucleotide-diphospho-sugar transferases"/>
    <property type="match status" value="1"/>
</dbReference>
<dbReference type="Proteomes" id="UP000028828">
    <property type="component" value="Unassembled WGS sequence"/>
</dbReference>
<dbReference type="GO" id="GO:0000030">
    <property type="term" value="F:mannosyltransferase activity"/>
    <property type="evidence" value="ECO:0007669"/>
    <property type="project" value="TreeGrafter"/>
</dbReference>
<dbReference type="EMBL" id="AEYI02001748">
    <property type="protein sequence ID" value="KFG33597.1"/>
    <property type="molecule type" value="Genomic_DNA"/>
</dbReference>
<organism evidence="3 4">
    <name type="scientific">Toxoplasma gondii p89</name>
    <dbReference type="NCBI Taxonomy" id="943119"/>
    <lineage>
        <taxon>Eukaryota</taxon>
        <taxon>Sar</taxon>
        <taxon>Alveolata</taxon>
        <taxon>Apicomplexa</taxon>
        <taxon>Conoidasida</taxon>
        <taxon>Coccidia</taxon>
        <taxon>Eucoccidiorida</taxon>
        <taxon>Eimeriorina</taxon>
        <taxon>Sarcocystidae</taxon>
        <taxon>Toxoplasma</taxon>
    </lineage>
</organism>
<reference evidence="3 4" key="1">
    <citation type="submission" date="2014-03" db="EMBL/GenBank/DDBJ databases">
        <authorList>
            <person name="Sibley D."/>
            <person name="Venepally P."/>
            <person name="Karamycheva S."/>
            <person name="Hadjithomas M."/>
            <person name="Khan A."/>
            <person name="Brunk B."/>
            <person name="Roos D."/>
            <person name="Caler E."/>
            <person name="Lorenzi H."/>
        </authorList>
    </citation>
    <scope>NUCLEOTIDE SEQUENCE [LARGE SCALE GENOMIC DNA]</scope>
    <source>
        <strain evidence="4">p89</strain>
    </source>
</reference>
<dbReference type="PANTHER" id="PTHR32385">
    <property type="entry name" value="MANNOSYL PHOSPHORYLINOSITOL CERAMIDE SYNTHASE"/>
    <property type="match status" value="1"/>
</dbReference>
<dbReference type="Gene3D" id="3.90.550.20">
    <property type="match status" value="1"/>
</dbReference>
<evidence type="ECO:0000313" key="3">
    <source>
        <dbReference type="EMBL" id="KFG33597.1"/>
    </source>
</evidence>
<name>A0A086JN79_TOXGO</name>
<feature type="compositionally biased region" description="Basic and acidic residues" evidence="2">
    <location>
        <begin position="496"/>
        <end position="510"/>
    </location>
</feature>
<evidence type="ECO:0000256" key="1">
    <source>
        <dbReference type="ARBA" id="ARBA00022679"/>
    </source>
</evidence>
<accession>A0A086JN79</accession>
<feature type="region of interest" description="Disordered" evidence="2">
    <location>
        <begin position="494"/>
        <end position="537"/>
    </location>
</feature>
<dbReference type="VEuPathDB" id="ToxoDB:TGP89_205060"/>
<dbReference type="InterPro" id="IPR007577">
    <property type="entry name" value="GlycoTrfase_DXD_sugar-bd_CS"/>
</dbReference>
<comment type="caution">
    <text evidence="3">The sequence shown here is derived from an EMBL/GenBank/DDBJ whole genome shotgun (WGS) entry which is preliminary data.</text>
</comment>
<dbReference type="PANTHER" id="PTHR32385:SF23">
    <property type="entry name" value="NUCLEOTIDE-DIPHOSPHO-SUGAR TRANSFERASE"/>
    <property type="match status" value="1"/>
</dbReference>
<dbReference type="Pfam" id="PF04488">
    <property type="entry name" value="Gly_transf_sug"/>
    <property type="match status" value="1"/>
</dbReference>
<evidence type="ECO:0000256" key="2">
    <source>
        <dbReference type="SAM" id="MobiDB-lite"/>
    </source>
</evidence>
<dbReference type="OrthoDB" id="3647at2759"/>
<evidence type="ECO:0000313" key="4">
    <source>
        <dbReference type="Proteomes" id="UP000028828"/>
    </source>
</evidence>
<dbReference type="InterPro" id="IPR051706">
    <property type="entry name" value="Glycosyltransferase_domain"/>
</dbReference>
<sequence length="605" mass="67627">MRESLGDCSVDCLSSCEKHGNMRSLDARGRLAETTYRQNRIDFPDFPSHSVIQFNLWSSEDNTWLSLLRGLWHRCNARRVLLAASGDPREPAHLSEEVTSKRHRLPGVATPRLNCDSELLKCYKNGGDLKGVDHHCPQPAPADSRGDRDGEAFCADRALSASLAQAIREAKLYCGHPERTVVDCRSSCCLEETGRHTPPELPLVDGGHSSAGCKNFSSAFMKIPSEFVSGKAIPPLLHFVWLGGHPPPFFETIRQSWAVHNPDLIQALWTDAHVESLLDVLDRKSRSRRPKCRKTDHQDLHPLLVDRPATDAGETTEWEMSDSVSDSQTLVHAIKAFRKESCPAAKSDIARLLLLCHYGGIYADVDMEAIKPLPPCLRQCTTVFMGMQRPDAVELGNALIGCSSGHELIRFILQRVGRPYSQWGTRSTDQMAVVLDILKLHVARFSPEASELMDSLRSTNDEATNVIERTGPGLLTRATLAWLRDQLNSSSCARCRPQERRSHDYEHKSNTTEATSVHADVVGSETGSKEDDSKPEATSGTCCCILATTCICPPIFFYPVPNHRRKELREGKVQTEHLESSFSYTVHHWRQTWQDSVRQESENEC</sequence>